<gene>
    <name evidence="1" type="ORF">PDIGIT_LOCUS4407</name>
</gene>
<sequence>MYNACTCFKPPAHVPRIINSSSFPREYHQHSRVCLPEQPSPFQSIATVSPIGLPRPTAKVGSFPLPLRRASLRIPSNSVDTRYKSWINRESRGGLVATLCLGRQRCGRRIRFQIR</sequence>
<dbReference type="AlphaFoldDB" id="A0A9W4U9P0"/>
<dbReference type="EMBL" id="CAOQHR010000002">
    <property type="protein sequence ID" value="CAI6331134.1"/>
    <property type="molecule type" value="Genomic_DNA"/>
</dbReference>
<name>A0A9W4U9P0_9PLEO</name>
<accession>A0A9W4U9P0</accession>
<dbReference type="Proteomes" id="UP001152607">
    <property type="component" value="Unassembled WGS sequence"/>
</dbReference>
<reference evidence="1" key="1">
    <citation type="submission" date="2023-01" db="EMBL/GenBank/DDBJ databases">
        <authorList>
            <person name="Van Ghelder C."/>
            <person name="Rancurel C."/>
        </authorList>
    </citation>
    <scope>NUCLEOTIDE SEQUENCE</scope>
    <source>
        <strain evidence="1">CNCM I-4278</strain>
    </source>
</reference>
<protein>
    <submittedName>
        <fullName evidence="1">Uncharacterized protein</fullName>
    </submittedName>
</protein>
<evidence type="ECO:0000313" key="1">
    <source>
        <dbReference type="EMBL" id="CAI6331134.1"/>
    </source>
</evidence>
<comment type="caution">
    <text evidence="1">The sequence shown here is derived from an EMBL/GenBank/DDBJ whole genome shotgun (WGS) entry which is preliminary data.</text>
</comment>
<organism evidence="1 2">
    <name type="scientific">Periconia digitata</name>
    <dbReference type="NCBI Taxonomy" id="1303443"/>
    <lineage>
        <taxon>Eukaryota</taxon>
        <taxon>Fungi</taxon>
        <taxon>Dikarya</taxon>
        <taxon>Ascomycota</taxon>
        <taxon>Pezizomycotina</taxon>
        <taxon>Dothideomycetes</taxon>
        <taxon>Pleosporomycetidae</taxon>
        <taxon>Pleosporales</taxon>
        <taxon>Massarineae</taxon>
        <taxon>Periconiaceae</taxon>
        <taxon>Periconia</taxon>
    </lineage>
</organism>
<keyword evidence="2" id="KW-1185">Reference proteome</keyword>
<evidence type="ECO:0000313" key="2">
    <source>
        <dbReference type="Proteomes" id="UP001152607"/>
    </source>
</evidence>
<proteinExistence type="predicted"/>